<feature type="compositionally biased region" description="Low complexity" evidence="2">
    <location>
        <begin position="426"/>
        <end position="436"/>
    </location>
</feature>
<dbReference type="GO" id="GO:0006897">
    <property type="term" value="P:endocytosis"/>
    <property type="evidence" value="ECO:0007669"/>
    <property type="project" value="UniProtKB-KW"/>
</dbReference>
<feature type="compositionally biased region" description="Polar residues" evidence="2">
    <location>
        <begin position="494"/>
        <end position="503"/>
    </location>
</feature>
<dbReference type="InterPro" id="IPR018808">
    <property type="entry name" value="Muniscin_C"/>
</dbReference>
<name>A0A9W7ZSN6_9FUNG</name>
<accession>A0A9W7ZSN6</accession>
<dbReference type="InterPro" id="IPR027267">
    <property type="entry name" value="AH/BAR_dom_sf"/>
</dbReference>
<feature type="region of interest" description="Disordered" evidence="2">
    <location>
        <begin position="412"/>
        <end position="463"/>
    </location>
</feature>
<feature type="compositionally biased region" description="Polar residues" evidence="2">
    <location>
        <begin position="533"/>
        <end position="547"/>
    </location>
</feature>
<evidence type="ECO:0000256" key="1">
    <source>
        <dbReference type="ARBA" id="ARBA00022583"/>
    </source>
</evidence>
<proteinExistence type="predicted"/>
<dbReference type="PANTHER" id="PTHR23065">
    <property type="entry name" value="PROLINE-SERINE-THREONINE PHOSPHATASE INTERACTING PROTEIN 1"/>
    <property type="match status" value="1"/>
</dbReference>
<feature type="region of interest" description="Disordered" evidence="2">
    <location>
        <begin position="491"/>
        <end position="571"/>
    </location>
</feature>
<feature type="compositionally biased region" description="Polar residues" evidence="2">
    <location>
        <begin position="289"/>
        <end position="318"/>
    </location>
</feature>
<evidence type="ECO:0000313" key="4">
    <source>
        <dbReference type="EMBL" id="KAJ1915266.1"/>
    </source>
</evidence>
<feature type="domain" description="MHD" evidence="3">
    <location>
        <begin position="627"/>
        <end position="917"/>
    </location>
</feature>
<dbReference type="SMART" id="SM00055">
    <property type="entry name" value="FCH"/>
    <property type="match status" value="1"/>
</dbReference>
<keyword evidence="5" id="KW-1185">Reference proteome</keyword>
<feature type="region of interest" description="Disordered" evidence="2">
    <location>
        <begin position="996"/>
        <end position="1076"/>
    </location>
</feature>
<dbReference type="OrthoDB" id="27823at2759"/>
<dbReference type="Gene3D" id="1.20.1270.60">
    <property type="entry name" value="Arfaptin homology (AH) domain/BAR domain"/>
    <property type="match status" value="1"/>
</dbReference>
<dbReference type="Proteomes" id="UP001150569">
    <property type="component" value="Unassembled WGS sequence"/>
</dbReference>
<gene>
    <name evidence="4" type="ORF">IWQ60_008497</name>
</gene>
<reference evidence="4" key="1">
    <citation type="submission" date="2022-07" db="EMBL/GenBank/DDBJ databases">
        <title>Phylogenomic reconstructions and comparative analyses of Kickxellomycotina fungi.</title>
        <authorList>
            <person name="Reynolds N.K."/>
            <person name="Stajich J.E."/>
            <person name="Barry K."/>
            <person name="Grigoriev I.V."/>
            <person name="Crous P."/>
            <person name="Smith M.E."/>
        </authorList>
    </citation>
    <scope>NUCLEOTIDE SEQUENCE</scope>
    <source>
        <strain evidence="4">RSA 861</strain>
    </source>
</reference>
<feature type="compositionally biased region" description="Basic and acidic residues" evidence="2">
    <location>
        <begin position="1002"/>
        <end position="1037"/>
    </location>
</feature>
<dbReference type="InterPro" id="IPR028565">
    <property type="entry name" value="MHD"/>
</dbReference>
<dbReference type="Pfam" id="PF10291">
    <property type="entry name" value="muHD"/>
    <property type="match status" value="1"/>
</dbReference>
<dbReference type="EMBL" id="JANBPT010000640">
    <property type="protein sequence ID" value="KAJ1915266.1"/>
    <property type="molecule type" value="Genomic_DNA"/>
</dbReference>
<dbReference type="GO" id="GO:0030139">
    <property type="term" value="C:endocytic vesicle"/>
    <property type="evidence" value="ECO:0007669"/>
    <property type="project" value="TreeGrafter"/>
</dbReference>
<dbReference type="GO" id="GO:0032153">
    <property type="term" value="C:cell division site"/>
    <property type="evidence" value="ECO:0007669"/>
    <property type="project" value="TreeGrafter"/>
</dbReference>
<feature type="region of interest" description="Disordered" evidence="2">
    <location>
        <begin position="920"/>
        <end position="973"/>
    </location>
</feature>
<organism evidence="4 5">
    <name type="scientific">Tieghemiomyces parasiticus</name>
    <dbReference type="NCBI Taxonomy" id="78921"/>
    <lineage>
        <taxon>Eukaryota</taxon>
        <taxon>Fungi</taxon>
        <taxon>Fungi incertae sedis</taxon>
        <taxon>Zoopagomycota</taxon>
        <taxon>Kickxellomycotina</taxon>
        <taxon>Dimargaritomycetes</taxon>
        <taxon>Dimargaritales</taxon>
        <taxon>Dimargaritaceae</taxon>
        <taxon>Tieghemiomyces</taxon>
    </lineage>
</organism>
<evidence type="ECO:0000259" key="3">
    <source>
        <dbReference type="PROSITE" id="PS51072"/>
    </source>
</evidence>
<feature type="compositionally biased region" description="Low complexity" evidence="2">
    <location>
        <begin position="920"/>
        <end position="939"/>
    </location>
</feature>
<keyword evidence="1" id="KW-0254">Endocytosis</keyword>
<dbReference type="Pfam" id="PF00611">
    <property type="entry name" value="FCH"/>
    <property type="match status" value="1"/>
</dbReference>
<evidence type="ECO:0000256" key="2">
    <source>
        <dbReference type="SAM" id="MobiDB-lite"/>
    </source>
</evidence>
<sequence length="1076" mass="114498">MVYADAFINEHPQLTFNALSNRIRKAAILNTDLADYFRERTILEENHVKQLQKLHRKAFISDPSSLGQLQPLWVALFDEIQYSISLHSELALQIGQQVERPLRDYVVEDEAWVHLKKVQANLAETVRTFSEKDNKIAKYKKTVEARKSSRKAQTASQKLNDTAVAFEDSKRSWRENVRPALDHYEQVDRGRLTLIKDLVARYEDLILHACHQKGQQAETVKALAQQVDVEQDLQQVCQDKKALAACTPGRTPIRDNHLFALPRRTSVKSKEESPLSSAMPLPQARSPRSDSATESTASPFQSSPLASQPSRSNASTPRESVVDLSRSIGSTHHLPAPVPTVAKRRTPPPPPVPLQTAAAIGIQPPTGDTSVPSLRPTTAAIPAAALELAFGEEGSPMMAAAVVPPVVCPESAPACPPAAISEVRPSTTAASTNDADTQPRSPSHRQPPLIPNTDNFYSDDSDNESLGANRVKFNIKTEAFKESSEQAAKALSRVTGTLRSTPSVRRRGRRGEIPGGGTSVYGTLPATAADMASTPNLPSTRSVNTPAISGRSPGHLPRSNMASTVSLPHSAPSATLSLSNLSLSPSPSVVPSLDNNFFAAFDNFSPGGAPLSPTPSMGHTVTQGGGSGSMKFIREESLHVRSTAGGSSVDKVIITGEVKLALHQLTGRDLTCQGPLPIRLTNLDALESFVVNPRYLTPVTPAADGGNDDSDSARSDLYHLRLDSLTPPTAPDHPINCTVVLLKYQEIVPSSAHLDVVPILVQAQWRCQGDQASLIVSYEPNPRFRAVSAPVKLQQVAVAVTIKGGAKQIVSRPEGTWNAEKQRLTWPVGDLAVNHGGHTAAFPTPAAEACKLLLRALTTLPVAQPAPVTVQFVAPHTTLSRVRFTLELSTPTDRPSALPWAVADPVQICRSGKYVCAPPSLTPSSSTPAGTGTTSAPALRPKPSFSALAGLPAPTADAPSSPPPPPVTVSPKPANTGVAAIVSAPRIVDLAATVEEEEKEMEQEGEKIMDGDGASEQDKPVEKLSEGEKEEGEKAEAATDESTVDAADAGGEPVPKVAVNGAGPDPSISAKPVSAE</sequence>
<dbReference type="GO" id="GO:0032185">
    <property type="term" value="P:septin cytoskeleton organization"/>
    <property type="evidence" value="ECO:0007669"/>
    <property type="project" value="TreeGrafter"/>
</dbReference>
<dbReference type="InterPro" id="IPR001060">
    <property type="entry name" value="FCH_dom"/>
</dbReference>
<protein>
    <recommendedName>
        <fullName evidence="3">MHD domain-containing protein</fullName>
    </recommendedName>
</protein>
<dbReference type="PANTHER" id="PTHR23065:SF54">
    <property type="entry name" value="SUPPRESSOR OF YEAST PROFILIN DELETION"/>
    <property type="match status" value="1"/>
</dbReference>
<dbReference type="GO" id="GO:0005886">
    <property type="term" value="C:plasma membrane"/>
    <property type="evidence" value="ECO:0007669"/>
    <property type="project" value="TreeGrafter"/>
</dbReference>
<feature type="region of interest" description="Disordered" evidence="2">
    <location>
        <begin position="247"/>
        <end position="351"/>
    </location>
</feature>
<dbReference type="AlphaFoldDB" id="A0A9W7ZSN6"/>
<evidence type="ECO:0000313" key="5">
    <source>
        <dbReference type="Proteomes" id="UP001150569"/>
    </source>
</evidence>
<comment type="caution">
    <text evidence="4">The sequence shown here is derived from an EMBL/GenBank/DDBJ whole genome shotgun (WGS) entry which is preliminary data.</text>
</comment>
<dbReference type="PROSITE" id="PS51072">
    <property type="entry name" value="MHD"/>
    <property type="match status" value="1"/>
</dbReference>
<dbReference type="SUPFAM" id="SSF103657">
    <property type="entry name" value="BAR/IMD domain-like"/>
    <property type="match status" value="1"/>
</dbReference>